<name>A0ABR3J1T8_9AGAR</name>
<reference evidence="4" key="1">
    <citation type="submission" date="2024-06" db="EMBL/GenBank/DDBJ databases">
        <title>Multi-omics analyses provide insights into the biosynthesis of the anticancer antibiotic pleurotin in Hohenbuehelia grisea.</title>
        <authorList>
            <person name="Weaver J.A."/>
            <person name="Alberti F."/>
        </authorList>
    </citation>
    <scope>NUCLEOTIDE SEQUENCE [LARGE SCALE GENOMIC DNA]</scope>
    <source>
        <strain evidence="4">T-177</strain>
    </source>
</reference>
<feature type="compositionally biased region" description="Polar residues" evidence="2">
    <location>
        <begin position="79"/>
        <end position="100"/>
    </location>
</feature>
<dbReference type="PANTHER" id="PTHR47232:SF1">
    <property type="entry name" value="TRANSDUCIN FAMILY PROTEIN _ WD-40 REPEAT FAMILY PROTEIN"/>
    <property type="match status" value="1"/>
</dbReference>
<organism evidence="3 4">
    <name type="scientific">Hohenbuehelia grisea</name>
    <dbReference type="NCBI Taxonomy" id="104357"/>
    <lineage>
        <taxon>Eukaryota</taxon>
        <taxon>Fungi</taxon>
        <taxon>Dikarya</taxon>
        <taxon>Basidiomycota</taxon>
        <taxon>Agaricomycotina</taxon>
        <taxon>Agaricomycetes</taxon>
        <taxon>Agaricomycetidae</taxon>
        <taxon>Agaricales</taxon>
        <taxon>Pleurotineae</taxon>
        <taxon>Pleurotaceae</taxon>
        <taxon>Hohenbuehelia</taxon>
    </lineage>
</organism>
<dbReference type="EMBL" id="JASNQZ010000012">
    <property type="protein sequence ID" value="KAL0949609.1"/>
    <property type="molecule type" value="Genomic_DNA"/>
</dbReference>
<feature type="repeat" description="WD" evidence="1">
    <location>
        <begin position="616"/>
        <end position="636"/>
    </location>
</feature>
<dbReference type="Proteomes" id="UP001556367">
    <property type="component" value="Unassembled WGS sequence"/>
</dbReference>
<dbReference type="Pfam" id="PF00400">
    <property type="entry name" value="WD40"/>
    <property type="match status" value="1"/>
</dbReference>
<evidence type="ECO:0000313" key="3">
    <source>
        <dbReference type="EMBL" id="KAL0949609.1"/>
    </source>
</evidence>
<keyword evidence="4" id="KW-1185">Reference proteome</keyword>
<keyword evidence="1" id="KW-0853">WD repeat</keyword>
<protein>
    <submittedName>
        <fullName evidence="3">Uncharacterized protein</fullName>
    </submittedName>
</protein>
<dbReference type="InterPro" id="IPR036322">
    <property type="entry name" value="WD40_repeat_dom_sf"/>
</dbReference>
<sequence length="680" mass="75658">MNRFTEDTQPNEKRLIPKGATVPSIRPTGSRNVWGGRPSVHPYKPRRNLISAKSAAFPPTASDREFRQLDLHSKAGPSSPGSSFKNRSRSSDGTLQSQPTRQRGRRDRNRGNTCEVVVELPNECRKGIPGCHERRRNWIARQIEDIHRQQNLQVYNHELLPTTVRFFCRRSDAPICTPEISTIDAHGSRSTMEYEDDDEVYRLLVEEKNISSNEEVLLSTVQTELSDTSYAEVSPPIRSKSSLCHATPPAISVTNELFTPHNSNSTGIPVQCTPPPPMPAVRLPTPMVPRFRSGRLSMQPVQRALPQTSKPLGVTDLSRDNGFRSLPVQDQSRAEHLPVSAQGALECRMEDLDNQVIILEAESRRQISADQLEKSRCLAFHPDDSAVYITSSRGAVDSIQGGSFESHQISSSYVSSSTVDDACILSTYPNTAMVHAHSGEHAQVTLVTVQNDHKMARVPLLRPLSNDKKAGVSAIVNMSQPLTFASGGHDHVVHLWDVKPDFSGATARHLPIKHNSVVQCLTPVKDTSHKLISCGADCLVNIYDLSSERVVNTMRTSNSVYRAHTLAPPFCTLLEVAHRELQFEIRDHRLVPELPVQRFGYNTATLHGRFIRGDVDGHLFASGSQDGFVRLWDLRNLKAPPIKFLSKQGKKITHVAFGLSRLFALGAEQYVDIIKYSTQI</sequence>
<dbReference type="InterPro" id="IPR001680">
    <property type="entry name" value="WD40_rpt"/>
</dbReference>
<dbReference type="SUPFAM" id="SSF50978">
    <property type="entry name" value="WD40 repeat-like"/>
    <property type="match status" value="1"/>
</dbReference>
<feature type="compositionally biased region" description="Basic and acidic residues" evidence="2">
    <location>
        <begin position="1"/>
        <end position="15"/>
    </location>
</feature>
<feature type="compositionally biased region" description="Basic and acidic residues" evidence="2">
    <location>
        <begin position="62"/>
        <end position="73"/>
    </location>
</feature>
<dbReference type="PROSITE" id="PS50082">
    <property type="entry name" value="WD_REPEATS_2"/>
    <property type="match status" value="1"/>
</dbReference>
<dbReference type="PANTHER" id="PTHR47232">
    <property type="entry name" value="TRANSDUCIN FAMILY PROTEIN / WD-40 REPEAT FAMILY PROTEIN"/>
    <property type="match status" value="1"/>
</dbReference>
<accession>A0ABR3J1T8</accession>
<evidence type="ECO:0000256" key="2">
    <source>
        <dbReference type="SAM" id="MobiDB-lite"/>
    </source>
</evidence>
<dbReference type="Gene3D" id="2.130.10.10">
    <property type="entry name" value="YVTN repeat-like/Quinoprotein amine dehydrogenase"/>
    <property type="match status" value="2"/>
</dbReference>
<evidence type="ECO:0000256" key="1">
    <source>
        <dbReference type="PROSITE-ProRule" id="PRU00221"/>
    </source>
</evidence>
<dbReference type="SMART" id="SM00320">
    <property type="entry name" value="WD40"/>
    <property type="match status" value="3"/>
</dbReference>
<comment type="caution">
    <text evidence="3">The sequence shown here is derived from an EMBL/GenBank/DDBJ whole genome shotgun (WGS) entry which is preliminary data.</text>
</comment>
<dbReference type="InterPro" id="IPR015943">
    <property type="entry name" value="WD40/YVTN_repeat-like_dom_sf"/>
</dbReference>
<evidence type="ECO:0000313" key="4">
    <source>
        <dbReference type="Proteomes" id="UP001556367"/>
    </source>
</evidence>
<feature type="region of interest" description="Disordered" evidence="2">
    <location>
        <begin position="1"/>
        <end position="112"/>
    </location>
</feature>
<proteinExistence type="predicted"/>
<gene>
    <name evidence="3" type="ORF">HGRIS_009655</name>
</gene>